<dbReference type="Proteomes" id="UP000000305">
    <property type="component" value="Unassembled WGS sequence"/>
</dbReference>
<proteinExistence type="predicted"/>
<sequence>MSYTICHMPLKKFMRNIEIASPGKKGDQKRTSFVVMSHRDVSSMDVSAESFKCQGRAIYYNGTAIYLLSGSRRKTLDNGDT</sequence>
<evidence type="ECO:0000313" key="2">
    <source>
        <dbReference type="Proteomes" id="UP000000305"/>
    </source>
</evidence>
<keyword evidence="2" id="KW-1185">Reference proteome</keyword>
<dbReference type="InParanoid" id="E9FSQ1"/>
<gene>
    <name evidence="1" type="ORF">DAPPUDRAFT_232921</name>
</gene>
<dbReference type="HOGENOM" id="CLU_2576254_0_0_1"/>
<name>E9FSQ1_DAPPU</name>
<protein>
    <submittedName>
        <fullName evidence="1">Uncharacterized protein</fullName>
    </submittedName>
</protein>
<dbReference type="KEGG" id="dpx:DAPPUDRAFT_232921"/>
<reference evidence="1 2" key="1">
    <citation type="journal article" date="2011" name="Science">
        <title>The ecoresponsive genome of Daphnia pulex.</title>
        <authorList>
            <person name="Colbourne J.K."/>
            <person name="Pfrender M.E."/>
            <person name="Gilbert D."/>
            <person name="Thomas W.K."/>
            <person name="Tucker A."/>
            <person name="Oakley T.H."/>
            <person name="Tokishita S."/>
            <person name="Aerts A."/>
            <person name="Arnold G.J."/>
            <person name="Basu M.K."/>
            <person name="Bauer D.J."/>
            <person name="Caceres C.E."/>
            <person name="Carmel L."/>
            <person name="Casola C."/>
            <person name="Choi J.H."/>
            <person name="Detter J.C."/>
            <person name="Dong Q."/>
            <person name="Dusheyko S."/>
            <person name="Eads B.D."/>
            <person name="Frohlich T."/>
            <person name="Geiler-Samerotte K.A."/>
            <person name="Gerlach D."/>
            <person name="Hatcher P."/>
            <person name="Jogdeo S."/>
            <person name="Krijgsveld J."/>
            <person name="Kriventseva E.V."/>
            <person name="Kultz D."/>
            <person name="Laforsch C."/>
            <person name="Lindquist E."/>
            <person name="Lopez J."/>
            <person name="Manak J.R."/>
            <person name="Muller J."/>
            <person name="Pangilinan J."/>
            <person name="Patwardhan R.P."/>
            <person name="Pitluck S."/>
            <person name="Pritham E.J."/>
            <person name="Rechtsteiner A."/>
            <person name="Rho M."/>
            <person name="Rogozin I.B."/>
            <person name="Sakarya O."/>
            <person name="Salamov A."/>
            <person name="Schaack S."/>
            <person name="Shapiro H."/>
            <person name="Shiga Y."/>
            <person name="Skalitzky C."/>
            <person name="Smith Z."/>
            <person name="Souvorov A."/>
            <person name="Sung W."/>
            <person name="Tang Z."/>
            <person name="Tsuchiya D."/>
            <person name="Tu H."/>
            <person name="Vos H."/>
            <person name="Wang M."/>
            <person name="Wolf Y.I."/>
            <person name="Yamagata H."/>
            <person name="Yamada T."/>
            <person name="Ye Y."/>
            <person name="Shaw J.R."/>
            <person name="Andrews J."/>
            <person name="Crease T.J."/>
            <person name="Tang H."/>
            <person name="Lucas S.M."/>
            <person name="Robertson H.M."/>
            <person name="Bork P."/>
            <person name="Koonin E.V."/>
            <person name="Zdobnov E.M."/>
            <person name="Grigoriev I.V."/>
            <person name="Lynch M."/>
            <person name="Boore J.L."/>
        </authorList>
    </citation>
    <scope>NUCLEOTIDE SEQUENCE [LARGE SCALE GENOMIC DNA]</scope>
</reference>
<evidence type="ECO:0000313" key="1">
    <source>
        <dbReference type="EMBL" id="EFX89238.1"/>
    </source>
</evidence>
<dbReference type="EMBL" id="GL732524">
    <property type="protein sequence ID" value="EFX89238.1"/>
    <property type="molecule type" value="Genomic_DNA"/>
</dbReference>
<accession>E9FSQ1</accession>
<organism evidence="1 2">
    <name type="scientific">Daphnia pulex</name>
    <name type="common">Water flea</name>
    <dbReference type="NCBI Taxonomy" id="6669"/>
    <lineage>
        <taxon>Eukaryota</taxon>
        <taxon>Metazoa</taxon>
        <taxon>Ecdysozoa</taxon>
        <taxon>Arthropoda</taxon>
        <taxon>Crustacea</taxon>
        <taxon>Branchiopoda</taxon>
        <taxon>Diplostraca</taxon>
        <taxon>Cladocera</taxon>
        <taxon>Anomopoda</taxon>
        <taxon>Daphniidae</taxon>
        <taxon>Daphnia</taxon>
    </lineage>
</organism>
<dbReference type="AlphaFoldDB" id="E9FSQ1"/>